<reference evidence="7" key="2">
    <citation type="submission" date="2018-10" db="UniProtKB">
        <authorList>
            <consortium name="EnsemblPlants"/>
        </authorList>
    </citation>
    <scope>IDENTIFICATION</scope>
</reference>
<reference evidence="7" key="1">
    <citation type="submission" date="2018-08" db="EMBL/GenBank/DDBJ databases">
        <authorList>
            <person name="Rossello M."/>
        </authorList>
    </citation>
    <scope>NUCLEOTIDE SEQUENCE [LARGE SCALE GENOMIC DNA]</scope>
    <source>
        <strain evidence="7">cv. Chinese Spring</strain>
    </source>
</reference>
<dbReference type="Gramene" id="TraesRN2D0100732600.1">
    <property type="protein sequence ID" value="TraesRN2D0100732600.1"/>
    <property type="gene ID" value="TraesRN2D0100732600"/>
</dbReference>
<dbReference type="Gramene" id="TraesCAD_scaffold_070356_01G000200.1">
    <property type="protein sequence ID" value="TraesCAD_scaffold_070356_01G000200.1"/>
    <property type="gene ID" value="TraesCAD_scaffold_070356_01G000200"/>
</dbReference>
<evidence type="ECO:0000259" key="6">
    <source>
        <dbReference type="PROSITE" id="PS50011"/>
    </source>
</evidence>
<evidence type="ECO:0000256" key="2">
    <source>
        <dbReference type="ARBA" id="ARBA00022692"/>
    </source>
</evidence>
<dbReference type="GO" id="GO:0005524">
    <property type="term" value="F:ATP binding"/>
    <property type="evidence" value="ECO:0007669"/>
    <property type="project" value="InterPro"/>
</dbReference>
<dbReference type="Gramene" id="TraesCLE_scaffold_066231_01G000400.1">
    <property type="protein sequence ID" value="TraesCLE_scaffold_066231_01G000400.1"/>
    <property type="gene ID" value="TraesCLE_scaffold_066231_01G000400"/>
</dbReference>
<dbReference type="Gramene" id="TraesWEE_scaffold_068784_01G000300.1">
    <property type="protein sequence ID" value="TraesWEE_scaffold_068784_01G000300.1"/>
    <property type="gene ID" value="TraesWEE_scaffold_068784_01G000300"/>
</dbReference>
<dbReference type="AlphaFoldDB" id="A0A2X0TWS8"/>
<dbReference type="PANTHER" id="PTHR47974">
    <property type="entry name" value="OS07G0415500 PROTEIN"/>
    <property type="match status" value="1"/>
</dbReference>
<evidence type="ECO:0000256" key="4">
    <source>
        <dbReference type="ARBA" id="ARBA00022989"/>
    </source>
</evidence>
<dbReference type="PROSITE" id="PS50011">
    <property type="entry name" value="PROTEIN_KINASE_DOM"/>
    <property type="match status" value="1"/>
</dbReference>
<dbReference type="PANTHER" id="PTHR47974:SF19">
    <property type="entry name" value="RECEPTOR-LIKE SERINE_THREONINE-PROTEIN KINASE"/>
    <property type="match status" value="1"/>
</dbReference>
<dbReference type="Pfam" id="PF00069">
    <property type="entry name" value="Pkinase"/>
    <property type="match status" value="1"/>
</dbReference>
<dbReference type="SUPFAM" id="SSF56112">
    <property type="entry name" value="Protein kinase-like (PK-like)"/>
    <property type="match status" value="1"/>
</dbReference>
<organism evidence="7">
    <name type="scientific">Triticum aestivum</name>
    <name type="common">Wheat</name>
    <dbReference type="NCBI Taxonomy" id="4565"/>
    <lineage>
        <taxon>Eukaryota</taxon>
        <taxon>Viridiplantae</taxon>
        <taxon>Streptophyta</taxon>
        <taxon>Embryophyta</taxon>
        <taxon>Tracheophyta</taxon>
        <taxon>Spermatophyta</taxon>
        <taxon>Magnoliopsida</taxon>
        <taxon>Liliopsida</taxon>
        <taxon>Poales</taxon>
        <taxon>Poaceae</taxon>
        <taxon>BOP clade</taxon>
        <taxon>Pooideae</taxon>
        <taxon>Triticodae</taxon>
        <taxon>Triticeae</taxon>
        <taxon>Triticinae</taxon>
        <taxon>Triticum</taxon>
    </lineage>
</organism>
<keyword evidence="3" id="KW-0732">Signal</keyword>
<dbReference type="InterPro" id="IPR011009">
    <property type="entry name" value="Kinase-like_dom_sf"/>
</dbReference>
<dbReference type="SMR" id="A0A2X0TWS8"/>
<keyword evidence="4" id="KW-1133">Transmembrane helix</keyword>
<dbReference type="Proteomes" id="UP000019116">
    <property type="component" value="Chromosome 2D"/>
</dbReference>
<dbReference type="Gramene" id="TraesROB_scaffold_063233_01G000400.1">
    <property type="protein sequence ID" value="TraesROB_scaffold_063233_01G000400.1"/>
    <property type="gene ID" value="TraesROB_scaffold_063233_01G000400"/>
</dbReference>
<name>A0A2X0TWS8_WHEAT</name>
<dbReference type="OrthoDB" id="5857966at2759"/>
<keyword evidence="2" id="KW-0812">Transmembrane</keyword>
<evidence type="ECO:0000256" key="5">
    <source>
        <dbReference type="ARBA" id="ARBA00023136"/>
    </source>
</evidence>
<accession>A0A2X0TWS8</accession>
<dbReference type="OMA" id="ESSCIRG"/>
<evidence type="ECO:0000256" key="1">
    <source>
        <dbReference type="ARBA" id="ARBA00004167"/>
    </source>
</evidence>
<feature type="domain" description="Protein kinase" evidence="6">
    <location>
        <begin position="1"/>
        <end position="131"/>
    </location>
</feature>
<evidence type="ECO:0000256" key="3">
    <source>
        <dbReference type="ARBA" id="ARBA00022729"/>
    </source>
</evidence>
<keyword evidence="5" id="KW-0472">Membrane</keyword>
<keyword evidence="8" id="KW-1185">Reference proteome</keyword>
<sequence length="165" mass="18364">MAKLIGRDFSRVLTTARGTVGYLAPEWISGVAITTKVDVYGYGMVLMEIISGRPNSLEQYTADGDCDVFFPVHAAHMLVEGDVASLVDDKLLGDVNMEEAERLCKVACWCIQDDEFDRPTMGEVVRTLEGLSDLDMPPIPRLLQAITRRSLHPPSTYSYLYNESE</sequence>
<evidence type="ECO:0000313" key="7">
    <source>
        <dbReference type="EnsemblPlants" id="TraesCS2D02G298400.1.cds1"/>
    </source>
</evidence>
<dbReference type="Gramene" id="TraesKAR2D01G0276240.1">
    <property type="protein sequence ID" value="cds.TraesKAR2D01G0276240.1"/>
    <property type="gene ID" value="TraesKAR2D01G0276240"/>
</dbReference>
<dbReference type="STRING" id="4565.A0A2X0TWS8"/>
<proteinExistence type="predicted"/>
<dbReference type="Gene3D" id="1.10.510.10">
    <property type="entry name" value="Transferase(Phosphotransferase) domain 1"/>
    <property type="match status" value="1"/>
</dbReference>
<evidence type="ECO:0000313" key="8">
    <source>
        <dbReference type="Proteomes" id="UP000019116"/>
    </source>
</evidence>
<comment type="subcellular location">
    <subcellularLocation>
        <location evidence="1">Membrane</location>
        <topology evidence="1">Single-pass membrane protein</topology>
    </subcellularLocation>
</comment>
<dbReference type="PaxDb" id="4565-Traes_2DL_3E5825014.1"/>
<dbReference type="InterPro" id="IPR000719">
    <property type="entry name" value="Prot_kinase_dom"/>
</dbReference>
<dbReference type="EnsemblPlants" id="TraesCS2D02G298400.1">
    <property type="protein sequence ID" value="TraesCS2D02G298400.1.cds1"/>
    <property type="gene ID" value="TraesCS2D02G298400"/>
</dbReference>
<protein>
    <recommendedName>
        <fullName evidence="6">Protein kinase domain-containing protein</fullName>
    </recommendedName>
</protein>
<dbReference type="Gramene" id="TraesCS2D03G0689000.1">
    <property type="protein sequence ID" value="TraesCS2D03G0689000.1.CDS1"/>
    <property type="gene ID" value="TraesCS2D03G0689000"/>
</dbReference>
<dbReference type="GO" id="GO:0004672">
    <property type="term" value="F:protein kinase activity"/>
    <property type="evidence" value="ECO:0007669"/>
    <property type="project" value="InterPro"/>
</dbReference>
<dbReference type="GO" id="GO:0016020">
    <property type="term" value="C:membrane"/>
    <property type="evidence" value="ECO:0007669"/>
    <property type="project" value="UniProtKB-SubCell"/>
</dbReference>
<dbReference type="Gramene" id="TraesCS2D02G298400.1">
    <property type="protein sequence ID" value="TraesCS2D02G298400.1.cds1"/>
    <property type="gene ID" value="TraesCS2D02G298400"/>
</dbReference>